<keyword evidence="2" id="KW-1185">Reference proteome</keyword>
<protein>
    <submittedName>
        <fullName evidence="1">Uncharacterized protein</fullName>
    </submittedName>
</protein>
<accession>H8H2G8</accession>
<dbReference type="AlphaFoldDB" id="H8H2G8"/>
<dbReference type="RefSeq" id="WP_014686807.1">
    <property type="nucleotide sequence ID" value="NC_017791.1"/>
</dbReference>
<geneLocation type="plasmid" evidence="1 2">
    <name>P2</name>
</geneLocation>
<dbReference type="EMBL" id="CP002193">
    <property type="protein sequence ID" value="AFD27715.1"/>
    <property type="molecule type" value="Genomic_DNA"/>
</dbReference>
<name>H8H2G8_DEIGI</name>
<proteinExistence type="predicted"/>
<dbReference type="PATRIC" id="fig|745776.4.peg.3737"/>
<dbReference type="KEGG" id="dgo:DGo_PB0446"/>
<reference evidence="1 2" key="1">
    <citation type="journal article" date="2012" name="PLoS ONE">
        <title>Genome sequence and transcriptome analysis of the radioresistant bacterium Deinococcus gobiensis: insights into the extreme environmental adaptations.</title>
        <authorList>
            <person name="Yuan M."/>
            <person name="Chen M."/>
            <person name="Zhang W."/>
            <person name="Lu W."/>
            <person name="Wang J."/>
            <person name="Yang M."/>
            <person name="Zhao P."/>
            <person name="Tang R."/>
            <person name="Li X."/>
            <person name="Hao Y."/>
            <person name="Zhou Z."/>
            <person name="Zhan Y."/>
            <person name="Yu H."/>
            <person name="Teng C."/>
            <person name="Yan Y."/>
            <person name="Ping S."/>
            <person name="Wang Y."/>
            <person name="Lin M."/>
        </authorList>
    </citation>
    <scope>NUCLEOTIDE SEQUENCE [LARGE SCALE GENOMIC DNA]</scope>
    <source>
        <strain evidence="2">DSM 21396 / JCM 16679 / CGMCC 1.7299 / I-0</strain>
        <plasmid evidence="1">P2</plasmid>
    </source>
</reference>
<evidence type="ECO:0000313" key="1">
    <source>
        <dbReference type="EMBL" id="AFD27715.1"/>
    </source>
</evidence>
<sequence length="80" mass="8877">MQHLSHPDLTLLVGDLYQRAGLGLPPGEDHRALADYLGCHPDVQAAVWDLWATELLLTGQDLGEPGGWYDFDFYEAVPVE</sequence>
<keyword evidence="1" id="KW-0614">Plasmid</keyword>
<gene>
    <name evidence="1" type="ordered locus">DGo_PB0446</name>
</gene>
<evidence type="ECO:0000313" key="2">
    <source>
        <dbReference type="Proteomes" id="UP000007575"/>
    </source>
</evidence>
<dbReference type="OrthoDB" id="73634at2"/>
<organism evidence="1 2">
    <name type="scientific">Deinococcus gobiensis (strain DSM 21396 / JCM 16679 / CGMCC 1.7299 / I-0)</name>
    <dbReference type="NCBI Taxonomy" id="745776"/>
    <lineage>
        <taxon>Bacteria</taxon>
        <taxon>Thermotogati</taxon>
        <taxon>Deinococcota</taxon>
        <taxon>Deinococci</taxon>
        <taxon>Deinococcales</taxon>
        <taxon>Deinococcaceae</taxon>
        <taxon>Deinococcus</taxon>
    </lineage>
</organism>
<dbReference type="Proteomes" id="UP000007575">
    <property type="component" value="Plasmid P2"/>
</dbReference>
<dbReference type="HOGENOM" id="CLU_2583912_0_0_0"/>